<name>Q9PFZ2_XYLFA</name>
<evidence type="ECO:0000313" key="2">
    <source>
        <dbReference type="Proteomes" id="UP000000812"/>
    </source>
</evidence>
<dbReference type="PIR" id="E82795">
    <property type="entry name" value="E82795"/>
</dbReference>
<dbReference type="Proteomes" id="UP000000812">
    <property type="component" value="Chromosome"/>
</dbReference>
<proteinExistence type="predicted"/>
<evidence type="ECO:0000313" key="1">
    <source>
        <dbReference type="EMBL" id="AAF83324.1"/>
    </source>
</evidence>
<reference evidence="1 2" key="1">
    <citation type="journal article" date="2000" name="Nature">
        <title>The genome sequence of the plant pathogen Xylella fastidiosa.</title>
        <authorList>
            <person name="Simpson A.J."/>
            <person name="Reinach F.C."/>
            <person name="Arruda P."/>
            <person name="Abreu F.A."/>
            <person name="Acencio M."/>
            <person name="Alvarenga R."/>
            <person name="Alves L.M."/>
            <person name="Araya J.E."/>
            <person name="Baia G.S."/>
            <person name="Baptista C.S."/>
            <person name="Barros M.H."/>
            <person name="Bonaccorsi E.D."/>
            <person name="Bordin S."/>
            <person name="Bove J.M."/>
            <person name="Briones M.R."/>
            <person name="Bueno M.R."/>
            <person name="Camargo A.A."/>
            <person name="Camargo L.E."/>
            <person name="Carraro D.M."/>
            <person name="Carrer H."/>
            <person name="Colauto N.B."/>
            <person name="Colombo C."/>
            <person name="Costa F.F."/>
            <person name="Costa M.C."/>
            <person name="Costa-Neto C.M."/>
            <person name="Coutinho L.L."/>
            <person name="Cristofani M."/>
            <person name="Dias-Neto E."/>
            <person name="Docena C."/>
            <person name="El-Dorry H."/>
            <person name="Facincani A.P."/>
            <person name="Ferreira A.J."/>
            <person name="Ferreira V.C."/>
            <person name="Ferro J.A."/>
            <person name="Fraga J.S."/>
            <person name="Franca S.C."/>
            <person name="Franco M.C."/>
            <person name="Frohme M."/>
            <person name="Furlan L.R."/>
            <person name="Garnier M."/>
            <person name="Goldman G.H."/>
            <person name="Goldman M.H."/>
            <person name="Gomes S.L."/>
            <person name="Gruber A."/>
            <person name="Ho P.L."/>
            <person name="Hoheisel J.D."/>
            <person name="Junqueira M.L."/>
            <person name="Kemper E.L."/>
            <person name="Kitajima J.P."/>
            <person name="Krieger J.E."/>
            <person name="Kuramae E.E."/>
            <person name="Laigret F."/>
            <person name="Lambais M.R."/>
            <person name="Leite L.C."/>
            <person name="Lemos E.G."/>
            <person name="Lemos M.V."/>
            <person name="Lopes S.A."/>
            <person name="Lopes C.R."/>
            <person name="Machado J.A."/>
            <person name="Machado M.A."/>
            <person name="Madeira A.M."/>
            <person name="Madeira H.M."/>
            <person name="Marino C.L."/>
            <person name="Marques M.V."/>
            <person name="Martins E.A."/>
            <person name="Martins E.M."/>
            <person name="Matsukuma A.Y."/>
            <person name="Menck C.F."/>
            <person name="Miracca E.C."/>
            <person name="Miyaki C.Y."/>
            <person name="Monteriro-Vitorello C.B."/>
            <person name="Moon D.H."/>
            <person name="Nagai M.A."/>
            <person name="Nascimento A.L."/>
            <person name="Netto L.E."/>
            <person name="Nhani A.Jr."/>
            <person name="Nobrega F.G."/>
            <person name="Nunes L.R."/>
            <person name="Oliveira M.A."/>
            <person name="de Oliveira M.C."/>
            <person name="de Oliveira R.C."/>
            <person name="Palmieri D.A."/>
            <person name="Paris A."/>
            <person name="Peixoto B.R."/>
            <person name="Pereira G.A."/>
            <person name="Pereira H.A.Jr."/>
            <person name="Pesquero J.B."/>
            <person name="Quaggio R.B."/>
            <person name="Roberto P.G."/>
            <person name="Rodrigues V."/>
            <person name="de M Rosa A.J."/>
            <person name="de Rosa V.E.Jr."/>
            <person name="de Sa R.G."/>
            <person name="Santelli R.V."/>
            <person name="Sawasaki H.E."/>
            <person name="da Silva A.C."/>
            <person name="da Silva A.M."/>
            <person name="da Silva F.R."/>
            <person name="da Silva W.A.Jr."/>
            <person name="da Silveira J.F."/>
            <person name="Silvestri M.L."/>
            <person name="Siqueira W.J."/>
            <person name="de Souza A.A."/>
            <person name="de Souza A.P."/>
            <person name="Terenzi M.F."/>
            <person name="Truffi D."/>
            <person name="Tsai S.M."/>
            <person name="Tsuhako M.H."/>
            <person name="Vallada H."/>
            <person name="Van Sluys M.A."/>
            <person name="Verjovski-Almeida S."/>
            <person name="Vettore A.L."/>
            <person name="Zago M.A."/>
            <person name="Zatz M."/>
            <person name="Meidanis J."/>
            <person name="Setubal J.C."/>
        </authorList>
    </citation>
    <scope>NUCLEOTIDE SEQUENCE [LARGE SCALE GENOMIC DNA]</scope>
    <source>
        <strain evidence="1 2">9a5c</strain>
    </source>
</reference>
<accession>Q9PFZ2</accession>
<dbReference type="HOGENOM" id="CLU_1834402_0_0_6"/>
<organism evidence="1 2">
    <name type="scientific">Xylella fastidiosa (strain 9a5c)</name>
    <dbReference type="NCBI Taxonomy" id="160492"/>
    <lineage>
        <taxon>Bacteria</taxon>
        <taxon>Pseudomonadati</taxon>
        <taxon>Pseudomonadota</taxon>
        <taxon>Gammaproteobacteria</taxon>
        <taxon>Lysobacterales</taxon>
        <taxon>Lysobacteraceae</taxon>
        <taxon>Xylella</taxon>
    </lineage>
</organism>
<dbReference type="STRING" id="160492.XF_0514"/>
<dbReference type="AlphaFoldDB" id="Q9PFZ2"/>
<dbReference type="EMBL" id="AE003849">
    <property type="protein sequence ID" value="AAF83324.1"/>
    <property type="molecule type" value="Genomic_DNA"/>
</dbReference>
<protein>
    <submittedName>
        <fullName evidence="1">Uncharacterized protein</fullName>
    </submittedName>
</protein>
<gene>
    <name evidence="1" type="ordered locus">XF_0514</name>
</gene>
<dbReference type="KEGG" id="xfa:XF_0514"/>
<sequence length="140" mass="15083">MRRQGLVMLILPFLLIVALLLWISTGLGAFFYGKRLGIQTQIAQQNTALQQAMQQHDTIHTTVAAAGTHAITSVATAVTHNRIATDESARHIRIIRVPTDCSVIADDIVHELRLARDTANSALRSGLRPAPPAASAADSK</sequence>